<comment type="similarity">
    <text evidence="10">Belongs to the PlsY family.</text>
</comment>
<dbReference type="PANTHER" id="PTHR30309">
    <property type="entry name" value="INNER MEMBRANE PROTEIN YGIH"/>
    <property type="match status" value="1"/>
</dbReference>
<feature type="transmembrane region" description="Helical" evidence="10">
    <location>
        <begin position="90"/>
        <end position="110"/>
    </location>
</feature>
<evidence type="ECO:0000256" key="4">
    <source>
        <dbReference type="ARBA" id="ARBA00022692"/>
    </source>
</evidence>
<keyword evidence="7 10" id="KW-0472">Membrane</keyword>
<dbReference type="Pfam" id="PF02660">
    <property type="entry name" value="G3P_acyltransf"/>
    <property type="match status" value="1"/>
</dbReference>
<keyword evidence="2 10" id="KW-0444">Lipid biosynthesis</keyword>
<evidence type="ECO:0000256" key="5">
    <source>
        <dbReference type="ARBA" id="ARBA00022989"/>
    </source>
</evidence>
<evidence type="ECO:0000313" key="11">
    <source>
        <dbReference type="EMBL" id="MBM3318200.1"/>
    </source>
</evidence>
<evidence type="ECO:0000256" key="2">
    <source>
        <dbReference type="ARBA" id="ARBA00022516"/>
    </source>
</evidence>
<comment type="subcellular location">
    <subcellularLocation>
        <location evidence="10">Cell membrane</location>
        <topology evidence="10">Multi-pass membrane protein</topology>
    </subcellularLocation>
</comment>
<evidence type="ECO:0000256" key="6">
    <source>
        <dbReference type="ARBA" id="ARBA00023098"/>
    </source>
</evidence>
<organism evidence="11 12">
    <name type="scientific">Eiseniibacteriota bacterium</name>
    <dbReference type="NCBI Taxonomy" id="2212470"/>
    <lineage>
        <taxon>Bacteria</taxon>
        <taxon>Candidatus Eiseniibacteriota</taxon>
    </lineage>
</organism>
<keyword evidence="3 10" id="KW-0808">Transferase</keyword>
<evidence type="ECO:0000256" key="10">
    <source>
        <dbReference type="HAMAP-Rule" id="MF_01043"/>
    </source>
</evidence>
<comment type="function">
    <text evidence="10">Catalyzes the transfer of an acyl group from acyl-phosphate (acyl-PO(4)) to glycerol-3-phosphate (G3P) to form lysophosphatidic acid (LPA). This enzyme utilizes acyl-phosphate as fatty acyl donor, but not acyl-CoA or acyl-ACP.</text>
</comment>
<evidence type="ECO:0000256" key="3">
    <source>
        <dbReference type="ARBA" id="ARBA00022679"/>
    </source>
</evidence>
<keyword evidence="4 10" id="KW-0812">Transmembrane</keyword>
<dbReference type="PANTHER" id="PTHR30309:SF0">
    <property type="entry name" value="GLYCEROL-3-PHOSPHATE ACYLTRANSFERASE-RELATED"/>
    <property type="match status" value="1"/>
</dbReference>
<keyword evidence="9 10" id="KW-1208">Phospholipid metabolism</keyword>
<dbReference type="EMBL" id="VGIY01000288">
    <property type="protein sequence ID" value="MBM3318200.1"/>
    <property type="molecule type" value="Genomic_DNA"/>
</dbReference>
<evidence type="ECO:0000256" key="1">
    <source>
        <dbReference type="ARBA" id="ARBA00022475"/>
    </source>
</evidence>
<dbReference type="AlphaFoldDB" id="A0A937X9X4"/>
<keyword evidence="6 10" id="KW-0443">Lipid metabolism</keyword>
<feature type="transmembrane region" description="Helical" evidence="10">
    <location>
        <begin position="173"/>
        <end position="190"/>
    </location>
</feature>
<keyword evidence="5 10" id="KW-1133">Transmembrane helix</keyword>
<comment type="pathway">
    <text evidence="10">Lipid metabolism; phospholipid metabolism.</text>
</comment>
<evidence type="ECO:0000256" key="8">
    <source>
        <dbReference type="ARBA" id="ARBA00023209"/>
    </source>
</evidence>
<keyword evidence="8 10" id="KW-0594">Phospholipid biosynthesis</keyword>
<comment type="subunit">
    <text evidence="10">Probably interacts with PlsX.</text>
</comment>
<keyword evidence="11" id="KW-0012">Acyltransferase</keyword>
<gene>
    <name evidence="10" type="primary">plsY</name>
    <name evidence="11" type="ORF">FJY75_10170</name>
</gene>
<feature type="transmembrane region" description="Helical" evidence="10">
    <location>
        <begin position="131"/>
        <end position="153"/>
    </location>
</feature>
<evidence type="ECO:0000313" key="12">
    <source>
        <dbReference type="Proteomes" id="UP000748308"/>
    </source>
</evidence>
<dbReference type="SMART" id="SM01207">
    <property type="entry name" value="G3P_acyltransf"/>
    <property type="match status" value="1"/>
</dbReference>
<name>A0A937X9X4_UNCEI</name>
<evidence type="ECO:0000256" key="7">
    <source>
        <dbReference type="ARBA" id="ARBA00023136"/>
    </source>
</evidence>
<dbReference type="GO" id="GO:0005886">
    <property type="term" value="C:plasma membrane"/>
    <property type="evidence" value="ECO:0007669"/>
    <property type="project" value="UniProtKB-SubCell"/>
</dbReference>
<dbReference type="GO" id="GO:0043772">
    <property type="term" value="F:acyl-phosphate glycerol-3-phosphate acyltransferase activity"/>
    <property type="evidence" value="ECO:0007669"/>
    <property type="project" value="UniProtKB-UniRule"/>
</dbReference>
<feature type="transmembrane region" description="Helical" evidence="10">
    <location>
        <begin position="40"/>
        <end position="59"/>
    </location>
</feature>
<keyword evidence="1 10" id="KW-1003">Cell membrane</keyword>
<comment type="caution">
    <text evidence="11">The sequence shown here is derived from an EMBL/GenBank/DDBJ whole genome shotgun (WGS) entry which is preliminary data.</text>
</comment>
<proteinExistence type="inferred from homology"/>
<accession>A0A937X9X4</accession>
<dbReference type="InterPro" id="IPR003811">
    <property type="entry name" value="G3P_acylTferase_PlsY"/>
</dbReference>
<dbReference type="GO" id="GO:0008654">
    <property type="term" value="P:phospholipid biosynthetic process"/>
    <property type="evidence" value="ECO:0007669"/>
    <property type="project" value="UniProtKB-UniRule"/>
</dbReference>
<dbReference type="EC" id="2.3.1.275" evidence="10"/>
<sequence length="211" mass="21513">MTAALACLGLGFLAGAVPFGLFIGRLARGVDVRRHGSGNLGATNVLRVAGPGWGLLALALDMGKGWFAAALLPLMLGALPRLAIPAGSGSPAPLLGALGAVAGHIFTPAARFRGGKGVATALGAWLALDPLAALLGVALFALAFALLRFVSVGSQAMVTTFPAATLLGGRVDPLGWAAALGCLFALLVAWRHGANWRRLVRGEEPRLGRRR</sequence>
<evidence type="ECO:0000256" key="9">
    <source>
        <dbReference type="ARBA" id="ARBA00023264"/>
    </source>
</evidence>
<reference evidence="11" key="1">
    <citation type="submission" date="2019-03" db="EMBL/GenBank/DDBJ databases">
        <title>Lake Tanganyika Metagenome-Assembled Genomes (MAGs).</title>
        <authorList>
            <person name="Tran P."/>
        </authorList>
    </citation>
    <scope>NUCLEOTIDE SEQUENCE</scope>
    <source>
        <strain evidence="11">M_DeepCast_400m_m2_100</strain>
    </source>
</reference>
<dbReference type="HAMAP" id="MF_01043">
    <property type="entry name" value="PlsY"/>
    <property type="match status" value="1"/>
</dbReference>
<protein>
    <recommendedName>
        <fullName evidence="10">Glycerol-3-phosphate acyltransferase</fullName>
    </recommendedName>
    <alternativeName>
        <fullName evidence="10">Acyl-PO4 G3P acyltransferase</fullName>
    </alternativeName>
    <alternativeName>
        <fullName evidence="10">Acyl-phosphate--glycerol-3-phosphate acyltransferase</fullName>
    </alternativeName>
    <alternativeName>
        <fullName evidence="10">G3P acyltransferase</fullName>
        <shortName evidence="10">GPAT</shortName>
        <ecNumber evidence="10">2.3.1.275</ecNumber>
    </alternativeName>
    <alternativeName>
        <fullName evidence="10">Lysophosphatidic acid synthase</fullName>
        <shortName evidence="10">LPA synthase</shortName>
    </alternativeName>
</protein>
<dbReference type="Proteomes" id="UP000748308">
    <property type="component" value="Unassembled WGS sequence"/>
</dbReference>
<comment type="catalytic activity">
    <reaction evidence="10">
        <text>an acyl phosphate + sn-glycerol 3-phosphate = a 1-acyl-sn-glycero-3-phosphate + phosphate</text>
        <dbReference type="Rhea" id="RHEA:34075"/>
        <dbReference type="ChEBI" id="CHEBI:43474"/>
        <dbReference type="ChEBI" id="CHEBI:57597"/>
        <dbReference type="ChEBI" id="CHEBI:57970"/>
        <dbReference type="ChEBI" id="CHEBI:59918"/>
        <dbReference type="EC" id="2.3.1.275"/>
    </reaction>
</comment>